<dbReference type="InterPro" id="IPR003156">
    <property type="entry name" value="DHHA1_dom"/>
</dbReference>
<organism evidence="3 4">
    <name type="scientific">Candidatus Uhrbacteria bacterium GW2011_GWD2_52_7</name>
    <dbReference type="NCBI Taxonomy" id="1618989"/>
    <lineage>
        <taxon>Bacteria</taxon>
        <taxon>Candidatus Uhriibacteriota</taxon>
    </lineage>
</organism>
<comment type="caution">
    <text evidence="3">The sequence shown here is derived from an EMBL/GenBank/DDBJ whole genome shotgun (WGS) entry which is preliminary data.</text>
</comment>
<dbReference type="SUPFAM" id="SSF64182">
    <property type="entry name" value="DHH phosphoesterases"/>
    <property type="match status" value="1"/>
</dbReference>
<evidence type="ECO:0000259" key="1">
    <source>
        <dbReference type="Pfam" id="PF01368"/>
    </source>
</evidence>
<sequence>MLVLGWSRKLKTGFLGEGFEALELHFLQIHRSKPVYGKHKTAASGDNLPKLDDRSPGPYTRSLLSPMNNLVYNKIADLVRNANRILLLTDERIDGDTTGSTLGLYHVLSAMGKHVDVFSPKAIPHTLQFMPGVEAISHDASLFEQDDIDLVIICDCSDGTYIKQFLPKMQRKVPLISFDHHSTNPRYGTVNCIEPNAASTADVVWRFIKFAGLPMNKAAAQCLLTGITTDTQALFSANTTGDAIEASAELTKLGGRLHDIVRHTFMNKSETSLKLWGLAFERLFYDESFDAIATAITLEDIQRYEANTEDIEGISNFLNAMLDETHEVVVVYRETDDGAVKGSVRSRGRNVAKQAEAMYGGGGHKLAAGFKVKNAHLKEDDGIWKIVKHLQSDQAPNFVS</sequence>
<evidence type="ECO:0000259" key="2">
    <source>
        <dbReference type="Pfam" id="PF02272"/>
    </source>
</evidence>
<dbReference type="Gene3D" id="3.90.1640.10">
    <property type="entry name" value="inorganic pyrophosphatase (n-terminal core)"/>
    <property type="match status" value="1"/>
</dbReference>
<dbReference type="InterPro" id="IPR001667">
    <property type="entry name" value="DDH_dom"/>
</dbReference>
<feature type="domain" description="DDH" evidence="1">
    <location>
        <begin position="84"/>
        <end position="227"/>
    </location>
</feature>
<evidence type="ECO:0000313" key="4">
    <source>
        <dbReference type="Proteomes" id="UP000034846"/>
    </source>
</evidence>
<dbReference type="PANTHER" id="PTHR47618:SF1">
    <property type="entry name" value="BIFUNCTIONAL OLIGORIBONUCLEASE AND PAP PHOSPHATASE NRNA"/>
    <property type="match status" value="1"/>
</dbReference>
<accession>A0A0G1XEN4</accession>
<protein>
    <submittedName>
        <fullName evidence="3">Uncharacterized protein</fullName>
    </submittedName>
</protein>
<dbReference type="InterPro" id="IPR038763">
    <property type="entry name" value="DHH_sf"/>
</dbReference>
<dbReference type="AlphaFoldDB" id="A0A0G1XEN4"/>
<name>A0A0G1XEN4_9BACT</name>
<dbReference type="InterPro" id="IPR051319">
    <property type="entry name" value="Oligoribo/pAp-PDE_c-di-AMP_PDE"/>
</dbReference>
<dbReference type="GO" id="GO:0003676">
    <property type="term" value="F:nucleic acid binding"/>
    <property type="evidence" value="ECO:0007669"/>
    <property type="project" value="InterPro"/>
</dbReference>
<dbReference type="PANTHER" id="PTHR47618">
    <property type="entry name" value="BIFUNCTIONAL OLIGORIBONUCLEASE AND PAP PHOSPHATASE NRNA"/>
    <property type="match status" value="1"/>
</dbReference>
<evidence type="ECO:0000313" key="3">
    <source>
        <dbReference type="EMBL" id="KKW29411.1"/>
    </source>
</evidence>
<gene>
    <name evidence="3" type="ORF">UY72_C0045G0007</name>
</gene>
<dbReference type="Gene3D" id="3.10.310.30">
    <property type="match status" value="1"/>
</dbReference>
<dbReference type="Proteomes" id="UP000034846">
    <property type="component" value="Unassembled WGS sequence"/>
</dbReference>
<dbReference type="EMBL" id="LCRD01000045">
    <property type="protein sequence ID" value="KKW29411.1"/>
    <property type="molecule type" value="Genomic_DNA"/>
</dbReference>
<feature type="domain" description="DHHA1" evidence="2">
    <location>
        <begin position="304"/>
        <end position="377"/>
    </location>
</feature>
<proteinExistence type="predicted"/>
<dbReference type="Pfam" id="PF01368">
    <property type="entry name" value="DHH"/>
    <property type="match status" value="1"/>
</dbReference>
<reference evidence="3 4" key="1">
    <citation type="journal article" date="2015" name="Nature">
        <title>rRNA introns, odd ribosomes, and small enigmatic genomes across a large radiation of phyla.</title>
        <authorList>
            <person name="Brown C.T."/>
            <person name="Hug L.A."/>
            <person name="Thomas B.C."/>
            <person name="Sharon I."/>
            <person name="Castelle C.J."/>
            <person name="Singh A."/>
            <person name="Wilkins M.J."/>
            <person name="Williams K.H."/>
            <person name="Banfield J.F."/>
        </authorList>
    </citation>
    <scope>NUCLEOTIDE SEQUENCE [LARGE SCALE GENOMIC DNA]</scope>
</reference>
<dbReference type="Pfam" id="PF02272">
    <property type="entry name" value="DHHA1"/>
    <property type="match status" value="1"/>
</dbReference>